<organism evidence="2 3">
    <name type="scientific">Botryotinia fuckeliana (strain BcDW1)</name>
    <name type="common">Noble rot fungus</name>
    <name type="synonym">Botrytis cinerea</name>
    <dbReference type="NCBI Taxonomy" id="1290391"/>
    <lineage>
        <taxon>Eukaryota</taxon>
        <taxon>Fungi</taxon>
        <taxon>Dikarya</taxon>
        <taxon>Ascomycota</taxon>
        <taxon>Pezizomycotina</taxon>
        <taxon>Leotiomycetes</taxon>
        <taxon>Helotiales</taxon>
        <taxon>Sclerotiniaceae</taxon>
        <taxon>Botrytis</taxon>
    </lineage>
</organism>
<sequence>MKLKEDLRDELKLERDYQDLREKKKKPKLHKDDLKKLKYFEEEFEEIDDHRIPTQASIIRHGLEEWSARCGTRSKKASVIMEEYSQLGENNILKKRNKEDKEKEKKKLKALKKGR</sequence>
<feature type="region of interest" description="Disordered" evidence="1">
    <location>
        <begin position="94"/>
        <end position="115"/>
    </location>
</feature>
<name>M7UAX8_BOTF1</name>
<evidence type="ECO:0000313" key="3">
    <source>
        <dbReference type="Proteomes" id="UP000012045"/>
    </source>
</evidence>
<dbReference type="Proteomes" id="UP000012045">
    <property type="component" value="Unassembled WGS sequence"/>
</dbReference>
<protein>
    <submittedName>
        <fullName evidence="2">Uncharacterized protein</fullName>
    </submittedName>
</protein>
<proteinExistence type="predicted"/>
<evidence type="ECO:0000256" key="1">
    <source>
        <dbReference type="SAM" id="MobiDB-lite"/>
    </source>
</evidence>
<gene>
    <name evidence="2" type="ORF">BcDW1_10918</name>
</gene>
<accession>M7UAX8</accession>
<dbReference type="AlphaFoldDB" id="M7UAX8"/>
<dbReference type="EMBL" id="KB708120">
    <property type="protein sequence ID" value="EMR80537.1"/>
    <property type="molecule type" value="Genomic_DNA"/>
</dbReference>
<reference evidence="3" key="1">
    <citation type="journal article" date="2013" name="Genome Announc.">
        <title>Draft genome sequence of Botrytis cinerea BcDW1, inoculum for noble rot of grape berries.</title>
        <authorList>
            <person name="Blanco-Ulate B."/>
            <person name="Allen G."/>
            <person name="Powell A.L."/>
            <person name="Cantu D."/>
        </authorList>
    </citation>
    <scope>NUCLEOTIDE SEQUENCE [LARGE SCALE GENOMIC DNA]</scope>
    <source>
        <strain evidence="3">BcDW1</strain>
    </source>
</reference>
<evidence type="ECO:0000313" key="2">
    <source>
        <dbReference type="EMBL" id="EMR80537.1"/>
    </source>
</evidence>
<feature type="compositionally biased region" description="Basic residues" evidence="1">
    <location>
        <begin position="106"/>
        <end position="115"/>
    </location>
</feature>
<dbReference type="HOGENOM" id="CLU_2108662_0_0_1"/>